<organism evidence="2">
    <name type="scientific">marine sediment metagenome</name>
    <dbReference type="NCBI Taxonomy" id="412755"/>
    <lineage>
        <taxon>unclassified sequences</taxon>
        <taxon>metagenomes</taxon>
        <taxon>ecological metagenomes</taxon>
    </lineage>
</organism>
<feature type="domain" description="ASCH" evidence="1">
    <location>
        <begin position="5"/>
        <end position="99"/>
    </location>
</feature>
<evidence type="ECO:0000259" key="1">
    <source>
        <dbReference type="SMART" id="SM01022"/>
    </source>
</evidence>
<evidence type="ECO:0000313" key="2">
    <source>
        <dbReference type="EMBL" id="GAH70853.1"/>
    </source>
</evidence>
<dbReference type="Gene3D" id="2.30.130.30">
    <property type="entry name" value="Hypothetical protein"/>
    <property type="match status" value="1"/>
</dbReference>
<name>X1JM49_9ZZZZ</name>
<proteinExistence type="predicted"/>
<comment type="caution">
    <text evidence="2">The sequence shown here is derived from an EMBL/GenBank/DDBJ whole genome shotgun (WGS) entry which is preliminary data.</text>
</comment>
<gene>
    <name evidence="2" type="ORF">S03H2_51134</name>
</gene>
<dbReference type="AlphaFoldDB" id="X1JM49"/>
<dbReference type="InterPro" id="IPR015947">
    <property type="entry name" value="PUA-like_sf"/>
</dbReference>
<dbReference type="SUPFAM" id="SSF88697">
    <property type="entry name" value="PUA domain-like"/>
    <property type="match status" value="1"/>
</dbReference>
<reference evidence="2" key="1">
    <citation type="journal article" date="2014" name="Front. Microbiol.">
        <title>High frequency of phylogenetically diverse reductive dehalogenase-homologous genes in deep subseafloor sedimentary metagenomes.</title>
        <authorList>
            <person name="Kawai M."/>
            <person name="Futagami T."/>
            <person name="Toyoda A."/>
            <person name="Takaki Y."/>
            <person name="Nishi S."/>
            <person name="Hori S."/>
            <person name="Arai W."/>
            <person name="Tsubouchi T."/>
            <person name="Morono Y."/>
            <person name="Uchiyama I."/>
            <person name="Ito T."/>
            <person name="Fujiyama A."/>
            <person name="Inagaki F."/>
            <person name="Takami H."/>
        </authorList>
    </citation>
    <scope>NUCLEOTIDE SEQUENCE</scope>
    <source>
        <strain evidence="2">Expedition CK06-06</strain>
    </source>
</reference>
<sequence length="149" mass="17251">MNVLLSIRPKYVEAITEGRKSFEFRKSIFKYHSVERVYLYATKPVSRVVGSFKVGEIICREPKLLWEELGRLSGVSSTEFLRYFKDNDIGFAIEIKDLEVFQTPVNPSLFIEGFTPPRSFRYIDGQLSYMNTLKFGMNIQSLENSPCTL</sequence>
<dbReference type="EMBL" id="BARU01032416">
    <property type="protein sequence ID" value="GAH70853.1"/>
    <property type="molecule type" value="Genomic_DNA"/>
</dbReference>
<accession>X1JM49</accession>
<protein>
    <recommendedName>
        <fullName evidence="1">ASCH domain-containing protein</fullName>
    </recommendedName>
</protein>
<dbReference type="SMART" id="SM01022">
    <property type="entry name" value="ASCH"/>
    <property type="match status" value="1"/>
</dbReference>
<dbReference type="InterPro" id="IPR007374">
    <property type="entry name" value="ASCH_domain"/>
</dbReference>